<comment type="caution">
    <text evidence="2">The sequence shown here is derived from an EMBL/GenBank/DDBJ whole genome shotgun (WGS) entry which is preliminary data.</text>
</comment>
<protein>
    <recommendedName>
        <fullName evidence="1">Phage head-tail joining protein domain-containing protein</fullName>
    </recommendedName>
</protein>
<dbReference type="Pfam" id="PF25138">
    <property type="entry name" value="Phage_H_T_join_3"/>
    <property type="match status" value="1"/>
</dbReference>
<dbReference type="Proteomes" id="UP001575105">
    <property type="component" value="Unassembled WGS sequence"/>
</dbReference>
<keyword evidence="3" id="KW-1185">Reference proteome</keyword>
<feature type="domain" description="Phage head-tail joining protein" evidence="1">
    <location>
        <begin position="3"/>
        <end position="126"/>
    </location>
</feature>
<dbReference type="RefSeq" id="WP_425345440.1">
    <property type="nucleotide sequence ID" value="NZ_JBGUBD010000005.1"/>
</dbReference>
<proteinExistence type="predicted"/>
<accession>A0ABV4U6Q8</accession>
<evidence type="ECO:0000313" key="2">
    <source>
        <dbReference type="EMBL" id="MFA9478514.1"/>
    </source>
</evidence>
<sequence length="129" mass="14057">MGNLIDNAIAAAHASLASVAGRVITYRRGSTTVSIEDALIGESRFEVVEASGFHSETVSRDYLIPAAELAGLAPAEPREGDQIEEQVGGERRVYEVMRPGPGQTAWRYRDAARAQLRIHTKHVQTVEVE</sequence>
<dbReference type="InterPro" id="IPR056942">
    <property type="entry name" value="Phage_H_T_join"/>
</dbReference>
<gene>
    <name evidence="2" type="ORF">ACERK3_09420</name>
</gene>
<organism evidence="2 3">
    <name type="scientific">Natronomicrosphaera hydrolytica</name>
    <dbReference type="NCBI Taxonomy" id="3242702"/>
    <lineage>
        <taxon>Bacteria</taxon>
        <taxon>Pseudomonadati</taxon>
        <taxon>Planctomycetota</taxon>
        <taxon>Phycisphaerae</taxon>
        <taxon>Phycisphaerales</taxon>
        <taxon>Phycisphaeraceae</taxon>
        <taxon>Natronomicrosphaera</taxon>
    </lineage>
</organism>
<name>A0ABV4U6Q8_9BACT</name>
<evidence type="ECO:0000259" key="1">
    <source>
        <dbReference type="Pfam" id="PF25138"/>
    </source>
</evidence>
<evidence type="ECO:0000313" key="3">
    <source>
        <dbReference type="Proteomes" id="UP001575105"/>
    </source>
</evidence>
<reference evidence="2 3" key="1">
    <citation type="submission" date="2024-08" db="EMBL/GenBank/DDBJ databases">
        <title>Whole-genome sequencing of halo(alkali)philic microorganisms from hypersaline lakes.</title>
        <authorList>
            <person name="Sorokin D.Y."/>
            <person name="Merkel A.Y."/>
            <person name="Messina E."/>
            <person name="Yakimov M."/>
        </authorList>
    </citation>
    <scope>NUCLEOTIDE SEQUENCE [LARGE SCALE GENOMIC DNA]</scope>
    <source>
        <strain evidence="2 3">AB-hyl4</strain>
    </source>
</reference>
<dbReference type="EMBL" id="JBGUBD010000005">
    <property type="protein sequence ID" value="MFA9478514.1"/>
    <property type="molecule type" value="Genomic_DNA"/>
</dbReference>